<protein>
    <submittedName>
        <fullName evidence="3">Anti-sigma B factor antagonist</fullName>
    </submittedName>
    <submittedName>
        <fullName evidence="2">Lipid asymmetry maintenance protein MlaB</fullName>
    </submittedName>
</protein>
<dbReference type="InterPro" id="IPR049743">
    <property type="entry name" value="MlaB"/>
</dbReference>
<dbReference type="Gene3D" id="3.30.750.24">
    <property type="entry name" value="STAS domain"/>
    <property type="match status" value="1"/>
</dbReference>
<dbReference type="AlphaFoldDB" id="A0A1S1HN34"/>
<evidence type="ECO:0000313" key="3">
    <source>
        <dbReference type="EMBL" id="OHT23508.1"/>
    </source>
</evidence>
<evidence type="ECO:0000313" key="4">
    <source>
        <dbReference type="Proteomes" id="UP000179588"/>
    </source>
</evidence>
<dbReference type="EMBL" id="ABMABF030000007">
    <property type="protein sequence ID" value="EMJ5134750.1"/>
    <property type="molecule type" value="Genomic_DNA"/>
</dbReference>
<dbReference type="InterPro" id="IPR036513">
    <property type="entry name" value="STAS_dom_sf"/>
</dbReference>
<gene>
    <name evidence="2" type="primary">mlaB</name>
    <name evidence="3" type="ORF">A3Q29_06135</name>
    <name evidence="2" type="ORF">RG298_002492</name>
</gene>
<dbReference type="PANTHER" id="PTHR35849">
    <property type="entry name" value="BLR2341 PROTEIN"/>
    <property type="match status" value="1"/>
</dbReference>
<dbReference type="RefSeq" id="WP_070928938.1">
    <property type="nucleotide sequence ID" value="NZ_CANMXG010000006.1"/>
</dbReference>
<proteinExistence type="predicted"/>
<evidence type="ECO:0000259" key="1">
    <source>
        <dbReference type="PROSITE" id="PS50801"/>
    </source>
</evidence>
<dbReference type="PROSITE" id="PS50801">
    <property type="entry name" value="STAS"/>
    <property type="match status" value="1"/>
</dbReference>
<accession>A0A1S1HN34</accession>
<dbReference type="InterPro" id="IPR058548">
    <property type="entry name" value="MlaB-like_STAS"/>
</dbReference>
<dbReference type="Proteomes" id="UP000179588">
    <property type="component" value="Unassembled WGS sequence"/>
</dbReference>
<dbReference type="GeneID" id="92280354"/>
<dbReference type="OrthoDB" id="5687860at2"/>
<dbReference type="InterPro" id="IPR052746">
    <property type="entry name" value="MlaB_ABC_Transporter"/>
</dbReference>
<dbReference type="NCBIfam" id="NF033618">
    <property type="entry name" value="mlaB_1"/>
    <property type="match status" value="1"/>
</dbReference>
<dbReference type="PANTHER" id="PTHR35849:SF1">
    <property type="entry name" value="INTERMEMBRANE PHOSPHOLIPID TRANSPORT SYSTEM BINDING PROTEIN MLAB"/>
    <property type="match status" value="1"/>
</dbReference>
<dbReference type="Pfam" id="PF13466">
    <property type="entry name" value="STAS_2"/>
    <property type="match status" value="1"/>
</dbReference>
<keyword evidence="4" id="KW-1185">Reference proteome</keyword>
<organism evidence="3 4">
    <name type="scientific">Providencia stuartii</name>
    <dbReference type="NCBI Taxonomy" id="588"/>
    <lineage>
        <taxon>Bacteria</taxon>
        <taxon>Pseudomonadati</taxon>
        <taxon>Pseudomonadota</taxon>
        <taxon>Gammaproteobacteria</taxon>
        <taxon>Enterobacterales</taxon>
        <taxon>Morganellaceae</taxon>
        <taxon>Providencia</taxon>
    </lineage>
</organism>
<name>A0A1S1HN34_PROST</name>
<dbReference type="EMBL" id="LVIE01000179">
    <property type="protein sequence ID" value="OHT23508.1"/>
    <property type="molecule type" value="Genomic_DNA"/>
</dbReference>
<sequence>MSQALLWEVSQSTLRLSGTLGRESLLAFWEQRESLVAQTEQIDVSGLEHVDSTGLAMLVRLKGEFATQKRSLNIIGMSDNLTTLMELYGVKSLLLS</sequence>
<comment type="caution">
    <text evidence="3">The sequence shown here is derived from an EMBL/GenBank/DDBJ whole genome shotgun (WGS) entry which is preliminary data.</text>
</comment>
<dbReference type="CDD" id="cd07043">
    <property type="entry name" value="STAS_anti-anti-sigma_factors"/>
    <property type="match status" value="1"/>
</dbReference>
<reference evidence="2" key="2">
    <citation type="submission" date="2024-02" db="EMBL/GenBank/DDBJ databases">
        <authorList>
            <consortium name="Clinical and Environmental Microbiology Branch: Whole genome sequencing antimicrobial resistance pathogens in the healthcare setting"/>
        </authorList>
    </citation>
    <scope>NUCLEOTIDE SEQUENCE</scope>
    <source>
        <strain evidence="2">2021GO-0154</strain>
    </source>
</reference>
<reference evidence="3 4" key="1">
    <citation type="submission" date="2016-03" db="EMBL/GenBank/DDBJ databases">
        <title>Genome sequence of Providencia stuartii strain, isolated from the salivary glands of larval Lucilia sericata.</title>
        <authorList>
            <person name="Yuan Y."/>
            <person name="Zhang Y."/>
            <person name="Fu S."/>
            <person name="Crippen T.L."/>
            <person name="Visi D."/>
            <person name="Benbow M.E."/>
            <person name="Allen M."/>
            <person name="Tomberlin J.K."/>
            <person name="Sze S.-H."/>
            <person name="Tarone A.M."/>
        </authorList>
    </citation>
    <scope>NUCLEOTIDE SEQUENCE [LARGE SCALE GENOMIC DNA]</scope>
    <source>
        <strain evidence="3 4">Crippen</strain>
    </source>
</reference>
<dbReference type="SUPFAM" id="SSF52091">
    <property type="entry name" value="SpoIIaa-like"/>
    <property type="match status" value="1"/>
</dbReference>
<evidence type="ECO:0000313" key="2">
    <source>
        <dbReference type="EMBL" id="EMJ5134750.1"/>
    </source>
</evidence>
<dbReference type="InterPro" id="IPR002645">
    <property type="entry name" value="STAS_dom"/>
</dbReference>
<feature type="domain" description="STAS" evidence="1">
    <location>
        <begin position="14"/>
        <end position="96"/>
    </location>
</feature>